<keyword evidence="2" id="KW-1185">Reference proteome</keyword>
<protein>
    <submittedName>
        <fullName evidence="1">Glutathione S-transferase</fullName>
    </submittedName>
</protein>
<name>A0A8H6Z2N9_9AGAR</name>
<proteinExistence type="predicted"/>
<comment type="caution">
    <text evidence="1">The sequence shown here is derived from an EMBL/GenBank/DDBJ whole genome shotgun (WGS) entry which is preliminary data.</text>
</comment>
<gene>
    <name evidence="1" type="ORF">MVEN_00253300</name>
</gene>
<dbReference type="AlphaFoldDB" id="A0A8H6Z2N9"/>
<reference evidence="1" key="1">
    <citation type="submission" date="2020-05" db="EMBL/GenBank/DDBJ databases">
        <title>Mycena genomes resolve the evolution of fungal bioluminescence.</title>
        <authorList>
            <person name="Tsai I.J."/>
        </authorList>
    </citation>
    <scope>NUCLEOTIDE SEQUENCE</scope>
    <source>
        <strain evidence="1">CCC161011</strain>
    </source>
</reference>
<sequence length="150" mass="17000">MEKGVPFELVPAVAIAAKAAEYLVLEDDGYFLWYLAPKIPPQISKSQEWHTIGRYIEMGYFEKAMSIERASLAAEQRHILRCPRQAVVSSSSLLSILAEKMDTHNEILSKSKYLARDDITVANLYYLSYAEVVTNRLKSDVMTSRPNVAR</sequence>
<evidence type="ECO:0000313" key="2">
    <source>
        <dbReference type="Proteomes" id="UP000620124"/>
    </source>
</evidence>
<dbReference type="Gene3D" id="1.20.1050.10">
    <property type="match status" value="1"/>
</dbReference>
<organism evidence="1 2">
    <name type="scientific">Mycena venus</name>
    <dbReference type="NCBI Taxonomy" id="2733690"/>
    <lineage>
        <taxon>Eukaryota</taxon>
        <taxon>Fungi</taxon>
        <taxon>Dikarya</taxon>
        <taxon>Basidiomycota</taxon>
        <taxon>Agaricomycotina</taxon>
        <taxon>Agaricomycetes</taxon>
        <taxon>Agaricomycetidae</taxon>
        <taxon>Agaricales</taxon>
        <taxon>Marasmiineae</taxon>
        <taxon>Mycenaceae</taxon>
        <taxon>Mycena</taxon>
    </lineage>
</organism>
<dbReference type="Proteomes" id="UP000620124">
    <property type="component" value="Unassembled WGS sequence"/>
</dbReference>
<dbReference type="EMBL" id="JACAZI010000002">
    <property type="protein sequence ID" value="KAF7369256.1"/>
    <property type="molecule type" value="Genomic_DNA"/>
</dbReference>
<accession>A0A8H6Z2N9</accession>
<evidence type="ECO:0000313" key="1">
    <source>
        <dbReference type="EMBL" id="KAF7369256.1"/>
    </source>
</evidence>
<dbReference type="InterPro" id="IPR036282">
    <property type="entry name" value="Glutathione-S-Trfase_C_sf"/>
</dbReference>
<keyword evidence="1" id="KW-0808">Transferase</keyword>
<dbReference type="GO" id="GO:0016740">
    <property type="term" value="F:transferase activity"/>
    <property type="evidence" value="ECO:0007669"/>
    <property type="project" value="UniProtKB-KW"/>
</dbReference>
<dbReference type="OrthoDB" id="249703at2759"/>
<dbReference type="SUPFAM" id="SSF47616">
    <property type="entry name" value="GST C-terminal domain-like"/>
    <property type="match status" value="1"/>
</dbReference>